<reference evidence="7" key="1">
    <citation type="submission" date="2019-06" db="EMBL/GenBank/DDBJ databases">
        <authorList>
            <person name="Murdoch R.W."/>
            <person name="Fathepure B."/>
        </authorList>
    </citation>
    <scope>NUCLEOTIDE SEQUENCE</scope>
</reference>
<evidence type="ECO:0000256" key="1">
    <source>
        <dbReference type="ARBA" id="ARBA00010618"/>
    </source>
</evidence>
<dbReference type="NCBIfam" id="TIGR01079">
    <property type="entry name" value="rplX_bact"/>
    <property type="match status" value="1"/>
</dbReference>
<comment type="similarity">
    <text evidence="1">Belongs to the universal ribosomal protein uL24 family.</text>
</comment>
<accession>A0A5B8R5U9</accession>
<evidence type="ECO:0000256" key="3">
    <source>
        <dbReference type="ARBA" id="ARBA00022884"/>
    </source>
</evidence>
<evidence type="ECO:0000256" key="4">
    <source>
        <dbReference type="ARBA" id="ARBA00022980"/>
    </source>
</evidence>
<dbReference type="InterPro" id="IPR041988">
    <property type="entry name" value="Ribosomal_uL24_KOW"/>
</dbReference>
<protein>
    <submittedName>
        <fullName evidence="7">50S ribosomal protein L24</fullName>
    </submittedName>
</protein>
<dbReference type="InterPro" id="IPR003256">
    <property type="entry name" value="Ribosomal_uL24"/>
</dbReference>
<feature type="domain" description="KOW" evidence="6">
    <location>
        <begin position="3"/>
        <end position="30"/>
    </location>
</feature>
<dbReference type="PANTHER" id="PTHR12903">
    <property type="entry name" value="MITOCHONDRIAL RIBOSOMAL PROTEIN L24"/>
    <property type="match status" value="1"/>
</dbReference>
<proteinExistence type="inferred from homology"/>
<dbReference type="HAMAP" id="MF_01326_B">
    <property type="entry name" value="Ribosomal_uL24_B"/>
    <property type="match status" value="1"/>
</dbReference>
<dbReference type="AlphaFoldDB" id="A0A5B8R5U9"/>
<dbReference type="GO" id="GO:1990904">
    <property type="term" value="C:ribonucleoprotein complex"/>
    <property type="evidence" value="ECO:0007669"/>
    <property type="project" value="UniProtKB-KW"/>
</dbReference>
<dbReference type="InterPro" id="IPR005825">
    <property type="entry name" value="Ribosomal_uL24_CS"/>
</dbReference>
<keyword evidence="2" id="KW-0699">rRNA-binding</keyword>
<evidence type="ECO:0000256" key="5">
    <source>
        <dbReference type="ARBA" id="ARBA00023274"/>
    </source>
</evidence>
<dbReference type="InterPro" id="IPR005824">
    <property type="entry name" value="KOW"/>
</dbReference>
<evidence type="ECO:0000259" key="6">
    <source>
        <dbReference type="SMART" id="SM00739"/>
    </source>
</evidence>
<dbReference type="PROSITE" id="PS01108">
    <property type="entry name" value="RIBOSOMAL_L24"/>
    <property type="match status" value="1"/>
</dbReference>
<dbReference type="InterPro" id="IPR057264">
    <property type="entry name" value="Ribosomal_uL24_C"/>
</dbReference>
<dbReference type="InterPro" id="IPR008991">
    <property type="entry name" value="Translation_prot_SH3-like_sf"/>
</dbReference>
<dbReference type="FunFam" id="2.30.30.30:FF:000004">
    <property type="entry name" value="50S ribosomal protein L24"/>
    <property type="match status" value="1"/>
</dbReference>
<dbReference type="Pfam" id="PF00467">
    <property type="entry name" value="KOW"/>
    <property type="match status" value="1"/>
</dbReference>
<keyword evidence="5" id="KW-0687">Ribonucleoprotein</keyword>
<sequence>MRKIRKGDEVIVIAGKDKGRRGRVLRVLPEKERVVVENVNVAKKHQRANPQAGVQGGIVDKEMPLHVSNVAIYNAKTGKADRVGVRVEGDGRKVRVFKSNNEQID</sequence>
<dbReference type="EMBL" id="MN079081">
    <property type="protein sequence ID" value="QEA04259.1"/>
    <property type="molecule type" value="Genomic_DNA"/>
</dbReference>
<gene>
    <name evidence="7" type="primary">rplX</name>
    <name evidence="7" type="ORF">KBTEX_00563</name>
</gene>
<dbReference type="Pfam" id="PF17136">
    <property type="entry name" value="ribosomal_L24"/>
    <property type="match status" value="1"/>
</dbReference>
<dbReference type="GO" id="GO:0003735">
    <property type="term" value="F:structural constituent of ribosome"/>
    <property type="evidence" value="ECO:0007669"/>
    <property type="project" value="InterPro"/>
</dbReference>
<organism evidence="7">
    <name type="scientific">uncultured organism</name>
    <dbReference type="NCBI Taxonomy" id="155900"/>
    <lineage>
        <taxon>unclassified sequences</taxon>
        <taxon>environmental samples</taxon>
    </lineage>
</organism>
<dbReference type="SMART" id="SM00739">
    <property type="entry name" value="KOW"/>
    <property type="match status" value="1"/>
</dbReference>
<keyword evidence="3" id="KW-0694">RNA-binding</keyword>
<keyword evidence="4 7" id="KW-0689">Ribosomal protein</keyword>
<evidence type="ECO:0000256" key="2">
    <source>
        <dbReference type="ARBA" id="ARBA00022730"/>
    </source>
</evidence>
<dbReference type="SUPFAM" id="SSF50104">
    <property type="entry name" value="Translation proteins SH3-like domain"/>
    <property type="match status" value="1"/>
</dbReference>
<dbReference type="GO" id="GO:0019843">
    <property type="term" value="F:rRNA binding"/>
    <property type="evidence" value="ECO:0007669"/>
    <property type="project" value="UniProtKB-KW"/>
</dbReference>
<evidence type="ECO:0000313" key="7">
    <source>
        <dbReference type="EMBL" id="QEA04259.1"/>
    </source>
</evidence>
<dbReference type="Gene3D" id="2.30.30.30">
    <property type="match status" value="1"/>
</dbReference>
<name>A0A5B8R5U9_9ZZZZ</name>
<dbReference type="CDD" id="cd06089">
    <property type="entry name" value="KOW_RPL26"/>
    <property type="match status" value="1"/>
</dbReference>
<dbReference type="InterPro" id="IPR014722">
    <property type="entry name" value="Rib_uL2_dom2"/>
</dbReference>